<evidence type="ECO:0000256" key="3">
    <source>
        <dbReference type="SAM" id="MobiDB-lite"/>
    </source>
</evidence>
<accession>A0A561DU36</accession>
<dbReference type="PANTHER" id="PTHR43201:SF5">
    <property type="entry name" value="MEDIUM-CHAIN ACYL-COA LIGASE ACSF2, MITOCHONDRIAL"/>
    <property type="match status" value="1"/>
</dbReference>
<evidence type="ECO:0000256" key="2">
    <source>
        <dbReference type="ARBA" id="ARBA00022598"/>
    </source>
</evidence>
<dbReference type="GO" id="GO:0031956">
    <property type="term" value="F:medium-chain fatty acid-CoA ligase activity"/>
    <property type="evidence" value="ECO:0007669"/>
    <property type="project" value="TreeGrafter"/>
</dbReference>
<dbReference type="AlphaFoldDB" id="A0A561DU36"/>
<name>A0A561DU36_9MICO</name>
<dbReference type="EMBL" id="VIVQ01000007">
    <property type="protein sequence ID" value="TWE06886.1"/>
    <property type="molecule type" value="Genomic_DNA"/>
</dbReference>
<dbReference type="PANTHER" id="PTHR43201">
    <property type="entry name" value="ACYL-COA SYNTHETASE"/>
    <property type="match status" value="1"/>
</dbReference>
<dbReference type="Proteomes" id="UP000318297">
    <property type="component" value="Unassembled WGS sequence"/>
</dbReference>
<dbReference type="Gene3D" id="3.40.50.12780">
    <property type="entry name" value="N-terminal domain of ligase-like"/>
    <property type="match status" value="1"/>
</dbReference>
<evidence type="ECO:0000259" key="5">
    <source>
        <dbReference type="Pfam" id="PF13193"/>
    </source>
</evidence>
<dbReference type="InterPro" id="IPR025110">
    <property type="entry name" value="AMP-bd_C"/>
</dbReference>
<comment type="caution">
    <text evidence="6">The sequence shown here is derived from an EMBL/GenBank/DDBJ whole genome shotgun (WGS) entry which is preliminary data.</text>
</comment>
<evidence type="ECO:0000256" key="1">
    <source>
        <dbReference type="ARBA" id="ARBA00006432"/>
    </source>
</evidence>
<dbReference type="Gene3D" id="3.30.300.30">
    <property type="match status" value="1"/>
</dbReference>
<evidence type="ECO:0000313" key="7">
    <source>
        <dbReference type="Proteomes" id="UP000318297"/>
    </source>
</evidence>
<feature type="domain" description="AMP-binding enzyme C-terminal" evidence="5">
    <location>
        <begin position="317"/>
        <end position="389"/>
    </location>
</feature>
<comment type="similarity">
    <text evidence="1">Belongs to the ATP-dependent AMP-binding enzyme family.</text>
</comment>
<dbReference type="OrthoDB" id="9803968at2"/>
<keyword evidence="2 6" id="KW-0436">Ligase</keyword>
<keyword evidence="7" id="KW-1185">Reference proteome</keyword>
<evidence type="ECO:0000259" key="4">
    <source>
        <dbReference type="Pfam" id="PF00501"/>
    </source>
</evidence>
<dbReference type="Pfam" id="PF13193">
    <property type="entry name" value="AMP-binding_C"/>
    <property type="match status" value="1"/>
</dbReference>
<protein>
    <submittedName>
        <fullName evidence="6">O-succinylbenzoic acid--CoA ligase</fullName>
    </submittedName>
</protein>
<dbReference type="InterPro" id="IPR045851">
    <property type="entry name" value="AMP-bd_C_sf"/>
</dbReference>
<feature type="region of interest" description="Disordered" evidence="3">
    <location>
        <begin position="388"/>
        <end position="408"/>
    </location>
</feature>
<feature type="domain" description="AMP-dependent synthetase/ligase" evidence="4">
    <location>
        <begin position="44"/>
        <end position="214"/>
    </location>
</feature>
<evidence type="ECO:0000313" key="6">
    <source>
        <dbReference type="EMBL" id="TWE06886.1"/>
    </source>
</evidence>
<sequence>MPTLLPFDVSASTLPDYCRALRRALDGTGPAIQPYAGTPPTPADPAAVEQAPDELALVVSTSGSTGSPKRAMLTRDALVASIDATHERLGGAGQWLLCMPAHHIAGTQVLLRSMRHGDPGPIIATAFSIDGFIADTARLTAERRYTSLVPTQLRRLLDAGPQALAALTAYDEILLGGAATPPTLLAAARGSGVTVLTTYGMSETAGGCVYDGAPLRPTGVVLDEDGRITLTGATIASGYLGDPQRTAAVFGMSTPVEATGDTTPDSDPGDAGDGTPDVVRTFRTDDIGEWSDGRLHVLGRIDDLITTGGLKVAPRVVEEAAAALPDVLEAVALGLPDHEWGQAVGLAVRARKPLQVQQIRDLLRDSLPPYALPRRLLQVDELPLRGPGKPDRAALAAAPGWQTLPAHH</sequence>
<dbReference type="InterPro" id="IPR000873">
    <property type="entry name" value="AMP-dep_synth/lig_dom"/>
</dbReference>
<dbReference type="InterPro" id="IPR042099">
    <property type="entry name" value="ANL_N_sf"/>
</dbReference>
<gene>
    <name evidence="6" type="ORF">BKA23_3536</name>
</gene>
<dbReference type="Pfam" id="PF00501">
    <property type="entry name" value="AMP-binding"/>
    <property type="match status" value="1"/>
</dbReference>
<dbReference type="SUPFAM" id="SSF56801">
    <property type="entry name" value="Acetyl-CoA synthetase-like"/>
    <property type="match status" value="1"/>
</dbReference>
<proteinExistence type="inferred from homology"/>
<dbReference type="RefSeq" id="WP_145230875.1">
    <property type="nucleotide sequence ID" value="NZ_VIVQ01000007.1"/>
</dbReference>
<reference evidence="6 7" key="1">
    <citation type="submission" date="2019-06" db="EMBL/GenBank/DDBJ databases">
        <title>Sequencing the genomes of 1000 actinobacteria strains.</title>
        <authorList>
            <person name="Klenk H.-P."/>
        </authorList>
    </citation>
    <scope>NUCLEOTIDE SEQUENCE [LARGE SCALE GENOMIC DNA]</scope>
    <source>
        <strain evidence="6 7">DSM 19560</strain>
    </source>
</reference>
<dbReference type="GO" id="GO:0006631">
    <property type="term" value="P:fatty acid metabolic process"/>
    <property type="evidence" value="ECO:0007669"/>
    <property type="project" value="TreeGrafter"/>
</dbReference>
<organism evidence="6 7">
    <name type="scientific">Rudaeicoccus suwonensis</name>
    <dbReference type="NCBI Taxonomy" id="657409"/>
    <lineage>
        <taxon>Bacteria</taxon>
        <taxon>Bacillati</taxon>
        <taxon>Actinomycetota</taxon>
        <taxon>Actinomycetes</taxon>
        <taxon>Micrococcales</taxon>
        <taxon>Dermacoccaceae</taxon>
        <taxon>Rudaeicoccus</taxon>
    </lineage>
</organism>